<proteinExistence type="predicted"/>
<gene>
    <name evidence="1" type="ORF">ACFPEL_30380</name>
</gene>
<dbReference type="PANTHER" id="PTHR30173:SF36">
    <property type="entry name" value="ECF RNA POLYMERASE SIGMA FACTOR SIGJ"/>
    <property type="match status" value="1"/>
</dbReference>
<dbReference type="RefSeq" id="WP_337994201.1">
    <property type="nucleotide sequence ID" value="NZ_BAABHN010000069.1"/>
</dbReference>
<dbReference type="InterPro" id="IPR052704">
    <property type="entry name" value="ECF_Sigma-70_Domain"/>
</dbReference>
<evidence type="ECO:0000313" key="1">
    <source>
        <dbReference type="EMBL" id="MFC4836745.1"/>
    </source>
</evidence>
<accession>A0ABV9RT71</accession>
<sequence length="125" mass="12366">MLDALVAALAAGDVPALVAVLHPDAALRTDGGGIVKAARRVVVGADKIARLLVALVQEAGPEMLAGARPVLVNGEAGLLVPTDPTGPAPIVLALTVDGGRARAVHAVMTPEKLGPGPLTPGMPPT</sequence>
<dbReference type="SUPFAM" id="SSF54427">
    <property type="entry name" value="NTF2-like"/>
    <property type="match status" value="1"/>
</dbReference>
<dbReference type="Gene3D" id="3.10.450.50">
    <property type="match status" value="1"/>
</dbReference>
<reference evidence="2" key="1">
    <citation type="journal article" date="2019" name="Int. J. Syst. Evol. Microbiol.">
        <title>The Global Catalogue of Microorganisms (GCM) 10K type strain sequencing project: providing services to taxonomists for standard genome sequencing and annotation.</title>
        <authorList>
            <consortium name="The Broad Institute Genomics Platform"/>
            <consortium name="The Broad Institute Genome Sequencing Center for Infectious Disease"/>
            <person name="Wu L."/>
            <person name="Ma J."/>
        </authorList>
    </citation>
    <scope>NUCLEOTIDE SEQUENCE [LARGE SCALE GENOMIC DNA]</scope>
    <source>
        <strain evidence="2">CCUG 50347</strain>
    </source>
</reference>
<protein>
    <recommendedName>
        <fullName evidence="3">RNA polymerase sigma-70 factor, ECF subfamily</fullName>
    </recommendedName>
</protein>
<dbReference type="EMBL" id="JBHSIM010000069">
    <property type="protein sequence ID" value="MFC4836745.1"/>
    <property type="molecule type" value="Genomic_DNA"/>
</dbReference>
<dbReference type="InterPro" id="IPR032710">
    <property type="entry name" value="NTF2-like_dom_sf"/>
</dbReference>
<evidence type="ECO:0000313" key="2">
    <source>
        <dbReference type="Proteomes" id="UP001595909"/>
    </source>
</evidence>
<dbReference type="PANTHER" id="PTHR30173">
    <property type="entry name" value="SIGMA 19 FACTOR"/>
    <property type="match status" value="1"/>
</dbReference>
<name>A0ABV9RT71_9PSEU</name>
<dbReference type="Proteomes" id="UP001595909">
    <property type="component" value="Unassembled WGS sequence"/>
</dbReference>
<keyword evidence="2" id="KW-1185">Reference proteome</keyword>
<comment type="caution">
    <text evidence="1">The sequence shown here is derived from an EMBL/GenBank/DDBJ whole genome shotgun (WGS) entry which is preliminary data.</text>
</comment>
<organism evidence="1 2">
    <name type="scientific">Actinomycetospora chibensis</name>
    <dbReference type="NCBI Taxonomy" id="663606"/>
    <lineage>
        <taxon>Bacteria</taxon>
        <taxon>Bacillati</taxon>
        <taxon>Actinomycetota</taxon>
        <taxon>Actinomycetes</taxon>
        <taxon>Pseudonocardiales</taxon>
        <taxon>Pseudonocardiaceae</taxon>
        <taxon>Actinomycetospora</taxon>
    </lineage>
</organism>
<evidence type="ECO:0008006" key="3">
    <source>
        <dbReference type="Google" id="ProtNLM"/>
    </source>
</evidence>